<dbReference type="InterPro" id="IPR038084">
    <property type="entry name" value="PduO/GlcC-like_sf"/>
</dbReference>
<dbReference type="EMBL" id="PRLP01000096">
    <property type="protein sequence ID" value="PPC75405.1"/>
    <property type="molecule type" value="Genomic_DNA"/>
</dbReference>
<gene>
    <name evidence="1" type="ORF">C4K68_20790</name>
</gene>
<dbReference type="Pfam" id="PF03928">
    <property type="entry name" value="HbpS-like"/>
    <property type="match status" value="1"/>
</dbReference>
<dbReference type="InterPro" id="IPR052517">
    <property type="entry name" value="GlcG_carb_metab_protein"/>
</dbReference>
<evidence type="ECO:0000313" key="2">
    <source>
        <dbReference type="Proteomes" id="UP000238196"/>
    </source>
</evidence>
<comment type="caution">
    <text evidence="1">The sequence shown here is derived from an EMBL/GenBank/DDBJ whole genome shotgun (WGS) entry which is preliminary data.</text>
</comment>
<dbReference type="SUPFAM" id="SSF143744">
    <property type="entry name" value="GlcG-like"/>
    <property type="match status" value="1"/>
</dbReference>
<evidence type="ECO:0000313" key="1">
    <source>
        <dbReference type="EMBL" id="PPC75405.1"/>
    </source>
</evidence>
<accession>A0A2S5KL91</accession>
<dbReference type="OrthoDB" id="9815788at2"/>
<dbReference type="AlphaFoldDB" id="A0A2S5KL91"/>
<protein>
    <submittedName>
        <fullName evidence="1">Heme-binding protein</fullName>
    </submittedName>
</protein>
<dbReference type="InterPro" id="IPR005624">
    <property type="entry name" value="PduO/GlcC-like"/>
</dbReference>
<reference evidence="1 2" key="1">
    <citation type="submission" date="2018-02" db="EMBL/GenBank/DDBJ databases">
        <title>novel marine gammaproteobacteria from coastal saline agro ecosystem.</title>
        <authorList>
            <person name="Krishnan R."/>
            <person name="Ramesh Kumar N."/>
        </authorList>
    </citation>
    <scope>NUCLEOTIDE SEQUENCE [LARGE SCALE GENOMIC DNA]</scope>
    <source>
        <strain evidence="1 2">228</strain>
    </source>
</reference>
<proteinExistence type="predicted"/>
<name>A0A2S5KL91_9PROT</name>
<dbReference type="PANTHER" id="PTHR34309">
    <property type="entry name" value="SLR1406 PROTEIN"/>
    <property type="match status" value="1"/>
</dbReference>
<sequence>MCKTLAHFSAFTQLEYCGVFFPVQKEFAMFARLSSLRSVLCASTILIWSSASIAQPLLRPTLDLASARQIAAGCEAFALKQGWHMVVAIDDAAGQLLHFARMDDALPVSTGVAQLKANTAAGLRLSTRQVREAVKSNQGAQYIPGITVVAGGLPIADAHGQVIGSIGVSGGSEDQDEQCAQAGLAAISFN</sequence>
<organism evidence="1 2">
    <name type="scientific">Proteobacteria bacterium 228</name>
    <dbReference type="NCBI Taxonomy" id="2083153"/>
    <lineage>
        <taxon>Bacteria</taxon>
        <taxon>Pseudomonadati</taxon>
        <taxon>Pseudomonadota</taxon>
    </lineage>
</organism>
<dbReference type="Gene3D" id="3.30.450.150">
    <property type="entry name" value="Haem-degrading domain"/>
    <property type="match status" value="1"/>
</dbReference>
<dbReference type="Proteomes" id="UP000238196">
    <property type="component" value="Unassembled WGS sequence"/>
</dbReference>
<dbReference type="PANTHER" id="PTHR34309:SF1">
    <property type="entry name" value="PROTEIN GLCG"/>
    <property type="match status" value="1"/>
</dbReference>